<dbReference type="AlphaFoldDB" id="A0A9W4GXB6"/>
<reference evidence="9" key="1">
    <citation type="submission" date="2021-06" db="EMBL/GenBank/DDBJ databases">
        <authorList>
            <person name="Arsene-Ploetze F."/>
        </authorList>
    </citation>
    <scope>NUCLEOTIDE SEQUENCE</scope>
    <source>
        <strain evidence="9">SBRY1</strain>
    </source>
</reference>
<keyword evidence="6 7" id="KW-0472">Membrane</keyword>
<evidence type="ECO:0000256" key="5">
    <source>
        <dbReference type="ARBA" id="ARBA00022989"/>
    </source>
</evidence>
<name>A0A9W4GXB6_9ACTN</name>
<feature type="transmembrane region" description="Helical" evidence="7">
    <location>
        <begin position="28"/>
        <end position="48"/>
    </location>
</feature>
<dbReference type="RefSeq" id="WP_251512619.1">
    <property type="nucleotide sequence ID" value="NZ_CAJVAX010000004.1"/>
</dbReference>
<keyword evidence="4 7" id="KW-0812">Transmembrane</keyword>
<accession>A0A9W4GXB6</accession>
<dbReference type="InterPro" id="IPR035906">
    <property type="entry name" value="MetI-like_sf"/>
</dbReference>
<dbReference type="Gene3D" id="1.10.3720.10">
    <property type="entry name" value="MetI-like"/>
    <property type="match status" value="1"/>
</dbReference>
<feature type="transmembrane region" description="Helical" evidence="7">
    <location>
        <begin position="92"/>
        <end position="113"/>
    </location>
</feature>
<gene>
    <name evidence="9" type="ORF">SBRY_120008</name>
</gene>
<evidence type="ECO:0000313" key="10">
    <source>
        <dbReference type="Proteomes" id="UP001153328"/>
    </source>
</evidence>
<dbReference type="PANTHER" id="PTHR30193:SF44">
    <property type="entry name" value="LACTOSE TRANSPORT SYSTEM PERMEASE PROTEIN LACF"/>
    <property type="match status" value="1"/>
</dbReference>
<evidence type="ECO:0000259" key="8">
    <source>
        <dbReference type="PROSITE" id="PS50928"/>
    </source>
</evidence>
<dbReference type="GO" id="GO:0055085">
    <property type="term" value="P:transmembrane transport"/>
    <property type="evidence" value="ECO:0007669"/>
    <property type="project" value="InterPro"/>
</dbReference>
<protein>
    <submittedName>
        <fullName evidence="9">Sugar ABC transporter permease</fullName>
    </submittedName>
</protein>
<evidence type="ECO:0000256" key="1">
    <source>
        <dbReference type="ARBA" id="ARBA00004651"/>
    </source>
</evidence>
<keyword evidence="5 7" id="KW-1133">Transmembrane helix</keyword>
<keyword evidence="3" id="KW-1003">Cell membrane</keyword>
<comment type="subcellular location">
    <subcellularLocation>
        <location evidence="1 7">Cell membrane</location>
        <topology evidence="1 7">Multi-pass membrane protein</topology>
    </subcellularLocation>
</comment>
<evidence type="ECO:0000256" key="2">
    <source>
        <dbReference type="ARBA" id="ARBA00022448"/>
    </source>
</evidence>
<organism evidence="9 10">
    <name type="scientific">Actinacidiphila bryophytorum</name>
    <dbReference type="NCBI Taxonomy" id="1436133"/>
    <lineage>
        <taxon>Bacteria</taxon>
        <taxon>Bacillati</taxon>
        <taxon>Actinomycetota</taxon>
        <taxon>Actinomycetes</taxon>
        <taxon>Kitasatosporales</taxon>
        <taxon>Streptomycetaceae</taxon>
        <taxon>Actinacidiphila</taxon>
    </lineage>
</organism>
<dbReference type="EMBL" id="CAJVAX010000004">
    <property type="protein sequence ID" value="CAG7617315.1"/>
    <property type="molecule type" value="Genomic_DNA"/>
</dbReference>
<comment type="similarity">
    <text evidence="7">Belongs to the binding-protein-dependent transport system permease family.</text>
</comment>
<evidence type="ECO:0000256" key="4">
    <source>
        <dbReference type="ARBA" id="ARBA00022692"/>
    </source>
</evidence>
<dbReference type="InterPro" id="IPR000515">
    <property type="entry name" value="MetI-like"/>
</dbReference>
<evidence type="ECO:0000256" key="6">
    <source>
        <dbReference type="ARBA" id="ARBA00023136"/>
    </source>
</evidence>
<evidence type="ECO:0000256" key="7">
    <source>
        <dbReference type="RuleBase" id="RU363032"/>
    </source>
</evidence>
<dbReference type="PANTHER" id="PTHR30193">
    <property type="entry name" value="ABC TRANSPORTER PERMEASE PROTEIN"/>
    <property type="match status" value="1"/>
</dbReference>
<keyword evidence="2 7" id="KW-0813">Transport</keyword>
<dbReference type="Proteomes" id="UP001153328">
    <property type="component" value="Unassembled WGS sequence"/>
</dbReference>
<feature type="transmembrane region" description="Helical" evidence="7">
    <location>
        <begin position="278"/>
        <end position="298"/>
    </location>
</feature>
<proteinExistence type="inferred from homology"/>
<dbReference type="Pfam" id="PF00528">
    <property type="entry name" value="BPD_transp_1"/>
    <property type="match status" value="1"/>
</dbReference>
<dbReference type="GO" id="GO:0005886">
    <property type="term" value="C:plasma membrane"/>
    <property type="evidence" value="ECO:0007669"/>
    <property type="project" value="UniProtKB-SubCell"/>
</dbReference>
<feature type="transmembrane region" description="Helical" evidence="7">
    <location>
        <begin position="227"/>
        <end position="246"/>
    </location>
</feature>
<keyword evidence="10" id="KW-1185">Reference proteome</keyword>
<dbReference type="SUPFAM" id="SSF161098">
    <property type="entry name" value="MetI-like"/>
    <property type="match status" value="1"/>
</dbReference>
<dbReference type="PROSITE" id="PS50928">
    <property type="entry name" value="ABC_TM1"/>
    <property type="match status" value="1"/>
</dbReference>
<dbReference type="CDD" id="cd06261">
    <property type="entry name" value="TM_PBP2"/>
    <property type="match status" value="1"/>
</dbReference>
<sequence length="307" mass="34100">MATQLTVRKRGLAPPEGRRRSPLARRDAVAGMLFVLPCFALFLVFRFGPAVAGSLLGFFDYQVGGSAKWRGLANFRRLWHDPVFWSALKVTLLYALFAVPTTIAASLGMALLTRRGFRGVRFFRSIFFLPVITSLVLTGAIFRWVFSAGGPWSTVMGWVGLGHTAWLEDTTMVIPALALVGVWSRFGYGMLILLAALQNVPRELEEAATMDGAGPWQRFRYIVFPQLRPALFFLAVIETTMSFQAFDSVYMMTSGGPAHASYTLVFDLYEQGFKYMDFGYSGAIGLALFVMTLVVALIQRLILGRDT</sequence>
<comment type="caution">
    <text evidence="9">The sequence shown here is derived from an EMBL/GenBank/DDBJ whole genome shotgun (WGS) entry which is preliminary data.</text>
</comment>
<feature type="domain" description="ABC transmembrane type-1" evidence="8">
    <location>
        <begin position="88"/>
        <end position="299"/>
    </location>
</feature>
<evidence type="ECO:0000313" key="9">
    <source>
        <dbReference type="EMBL" id="CAG7617315.1"/>
    </source>
</evidence>
<feature type="transmembrane region" description="Helical" evidence="7">
    <location>
        <begin position="172"/>
        <end position="197"/>
    </location>
</feature>
<evidence type="ECO:0000256" key="3">
    <source>
        <dbReference type="ARBA" id="ARBA00022475"/>
    </source>
</evidence>
<dbReference type="InterPro" id="IPR051393">
    <property type="entry name" value="ABC_transporter_permease"/>
</dbReference>
<feature type="transmembrane region" description="Helical" evidence="7">
    <location>
        <begin position="125"/>
        <end position="146"/>
    </location>
</feature>